<protein>
    <recommendedName>
        <fullName evidence="4">Transmembrane protein</fullName>
    </recommendedName>
</protein>
<evidence type="ECO:0008006" key="4">
    <source>
        <dbReference type="Google" id="ProtNLM"/>
    </source>
</evidence>
<keyword evidence="1" id="KW-0472">Membrane</keyword>
<dbReference type="Proteomes" id="UP000255177">
    <property type="component" value="Unassembled WGS sequence"/>
</dbReference>
<dbReference type="RefSeq" id="WP_115085334.1">
    <property type="nucleotide sequence ID" value="NZ_CBCSFG010000036.1"/>
</dbReference>
<dbReference type="AlphaFoldDB" id="A0A380SWG5"/>
<reference evidence="3" key="1">
    <citation type="submission" date="2018-07" db="EMBL/GenBank/DDBJ databases">
        <authorList>
            <person name="Blom J."/>
        </authorList>
    </citation>
    <scope>NUCLEOTIDE SEQUENCE [LARGE SCALE GENOMIC DNA]</scope>
    <source>
        <strain evidence="3">CCOS 864</strain>
    </source>
</reference>
<dbReference type="EMBL" id="UIDD01000004">
    <property type="protein sequence ID" value="SUQ61576.1"/>
    <property type="molecule type" value="Genomic_DNA"/>
</dbReference>
<organism evidence="2 3">
    <name type="scientific">Pseudomonas wadenswilerensis</name>
    <dbReference type="NCBI Taxonomy" id="1785161"/>
    <lineage>
        <taxon>Bacteria</taxon>
        <taxon>Pseudomonadati</taxon>
        <taxon>Pseudomonadota</taxon>
        <taxon>Gammaproteobacteria</taxon>
        <taxon>Pseudomonadales</taxon>
        <taxon>Pseudomonadaceae</taxon>
        <taxon>Pseudomonas</taxon>
    </lineage>
</organism>
<evidence type="ECO:0000313" key="3">
    <source>
        <dbReference type="Proteomes" id="UP000255177"/>
    </source>
</evidence>
<keyword evidence="1" id="KW-1133">Transmembrane helix</keyword>
<feature type="transmembrane region" description="Helical" evidence="1">
    <location>
        <begin position="89"/>
        <end position="113"/>
    </location>
</feature>
<feature type="transmembrane region" description="Helical" evidence="1">
    <location>
        <begin position="47"/>
        <end position="68"/>
    </location>
</feature>
<feature type="transmembrane region" description="Helical" evidence="1">
    <location>
        <begin position="125"/>
        <end position="145"/>
    </location>
</feature>
<evidence type="ECO:0000256" key="1">
    <source>
        <dbReference type="SAM" id="Phobius"/>
    </source>
</evidence>
<gene>
    <name evidence="2" type="ORF">CCOS864_01000</name>
</gene>
<feature type="transmembrane region" description="Helical" evidence="1">
    <location>
        <begin position="7"/>
        <end position="27"/>
    </location>
</feature>
<sequence length="168" mass="19392">MTWKGRFWTEFWAVLLLGCLPVAFSYWYGNVAELTKTMDSLLSSGFIANYSIALSLVFFAVAAIERFLWKRTEASRSFWAFVSDVFTEVGTGLIVFLRLGVGAMIAFPTLWFFVEPESFELKKVVHFYMGGVFTFFVTLLVSYGYEYVKIKWRRRPWIDSSLSRSASP</sequence>
<proteinExistence type="predicted"/>
<keyword evidence="1" id="KW-0812">Transmembrane</keyword>
<evidence type="ECO:0000313" key="2">
    <source>
        <dbReference type="EMBL" id="SUQ61576.1"/>
    </source>
</evidence>
<name>A0A380SWG5_9PSED</name>
<keyword evidence="3" id="KW-1185">Reference proteome</keyword>
<accession>A0A380SWG5</accession>